<dbReference type="PANTHER" id="PTHR12800:SF4">
    <property type="entry name" value="HSP90 CO-CHAPERONE CDC37"/>
    <property type="match status" value="1"/>
</dbReference>
<feature type="region of interest" description="Disordered" evidence="7">
    <location>
        <begin position="139"/>
        <end position="170"/>
    </location>
</feature>
<dbReference type="EMBL" id="JAAAJA010000287">
    <property type="protein sequence ID" value="KAG0256693.1"/>
    <property type="molecule type" value="Genomic_DNA"/>
</dbReference>
<evidence type="ECO:0000256" key="1">
    <source>
        <dbReference type="ARBA" id="ARBA00004496"/>
    </source>
</evidence>
<dbReference type="SMART" id="SM01069">
    <property type="entry name" value="CDC37_C"/>
    <property type="match status" value="1"/>
</dbReference>
<evidence type="ECO:0000259" key="10">
    <source>
        <dbReference type="SMART" id="SM01071"/>
    </source>
</evidence>
<feature type="coiled-coil region" evidence="6">
    <location>
        <begin position="50"/>
        <end position="93"/>
    </location>
</feature>
<feature type="domain" description="Cdc37 C-terminal" evidence="8">
    <location>
        <begin position="308"/>
        <end position="403"/>
    </location>
</feature>
<dbReference type="InterPro" id="IPR013874">
    <property type="entry name" value="Cdc37_Hsp90-bd"/>
</dbReference>
<dbReference type="GO" id="GO:0019901">
    <property type="term" value="F:protein kinase binding"/>
    <property type="evidence" value="ECO:0007669"/>
    <property type="project" value="InterPro"/>
</dbReference>
<dbReference type="Pfam" id="PF03234">
    <property type="entry name" value="CDC37_N"/>
    <property type="match status" value="1"/>
</dbReference>
<dbReference type="GO" id="GO:0050821">
    <property type="term" value="P:protein stabilization"/>
    <property type="evidence" value="ECO:0007669"/>
    <property type="project" value="TreeGrafter"/>
</dbReference>
<comment type="similarity">
    <text evidence="2">Belongs to the CDC37 family.</text>
</comment>
<dbReference type="Pfam" id="PF08564">
    <property type="entry name" value="CDC37_C"/>
    <property type="match status" value="1"/>
</dbReference>
<keyword evidence="4" id="KW-0143">Chaperone</keyword>
<feature type="compositionally biased region" description="Acidic residues" evidence="7">
    <location>
        <begin position="161"/>
        <end position="170"/>
    </location>
</feature>
<evidence type="ECO:0000256" key="3">
    <source>
        <dbReference type="ARBA" id="ARBA00022490"/>
    </source>
</evidence>
<dbReference type="InterPro" id="IPR038189">
    <property type="entry name" value="Cdc37_Hsp90-bd_sf"/>
</dbReference>
<keyword evidence="12" id="KW-1185">Reference proteome</keyword>
<organism evidence="11 12">
    <name type="scientific">Mortierella polycephala</name>
    <dbReference type="NCBI Taxonomy" id="41804"/>
    <lineage>
        <taxon>Eukaryota</taxon>
        <taxon>Fungi</taxon>
        <taxon>Fungi incertae sedis</taxon>
        <taxon>Mucoromycota</taxon>
        <taxon>Mortierellomycotina</taxon>
        <taxon>Mortierellomycetes</taxon>
        <taxon>Mortierellales</taxon>
        <taxon>Mortierellaceae</taxon>
        <taxon>Mortierella</taxon>
    </lineage>
</organism>
<proteinExistence type="inferred from homology"/>
<dbReference type="Pfam" id="PF08565">
    <property type="entry name" value="CDC37_M"/>
    <property type="match status" value="1"/>
</dbReference>
<evidence type="ECO:0000259" key="9">
    <source>
        <dbReference type="SMART" id="SM01070"/>
    </source>
</evidence>
<dbReference type="Proteomes" id="UP000726737">
    <property type="component" value="Unassembled WGS sequence"/>
</dbReference>
<protein>
    <recommendedName>
        <fullName evidence="5">Hsp90 chaperone protein kinase-targeting subunit</fullName>
    </recommendedName>
</protein>
<dbReference type="SMART" id="SM01070">
    <property type="entry name" value="CDC37_M"/>
    <property type="match status" value="1"/>
</dbReference>
<dbReference type="GO" id="GO:0031072">
    <property type="term" value="F:heat shock protein binding"/>
    <property type="evidence" value="ECO:0007669"/>
    <property type="project" value="TreeGrafter"/>
</dbReference>
<feature type="domain" description="Cdc37 N-terminal" evidence="10">
    <location>
        <begin position="3"/>
        <end position="110"/>
    </location>
</feature>
<evidence type="ECO:0000259" key="8">
    <source>
        <dbReference type="SMART" id="SM01069"/>
    </source>
</evidence>
<evidence type="ECO:0000313" key="11">
    <source>
        <dbReference type="EMBL" id="KAG0256693.1"/>
    </source>
</evidence>
<evidence type="ECO:0000256" key="4">
    <source>
        <dbReference type="ARBA" id="ARBA00023186"/>
    </source>
</evidence>
<dbReference type="AlphaFoldDB" id="A0A9P6PYR1"/>
<reference evidence="11" key="1">
    <citation type="journal article" date="2020" name="Fungal Divers.">
        <title>Resolving the Mortierellaceae phylogeny through synthesis of multi-gene phylogenetics and phylogenomics.</title>
        <authorList>
            <person name="Vandepol N."/>
            <person name="Liber J."/>
            <person name="Desiro A."/>
            <person name="Na H."/>
            <person name="Kennedy M."/>
            <person name="Barry K."/>
            <person name="Grigoriev I.V."/>
            <person name="Miller A.N."/>
            <person name="O'Donnell K."/>
            <person name="Stajich J.E."/>
            <person name="Bonito G."/>
        </authorList>
    </citation>
    <scope>NUCLEOTIDE SEQUENCE</scope>
    <source>
        <strain evidence="11">KOD948</strain>
    </source>
</reference>
<dbReference type="InterPro" id="IPR013855">
    <property type="entry name" value="Cdc37_N_dom"/>
</dbReference>
<sequence>MSAINYSKWDDLEISDDSDIECHPNVDKRSMIRWKQEQIHREREARRTKIVALKHEAETLKKQLDRIEKNAQQGELEKKYNDTLQQLQKLEKVENKKLTSDKLVTGFDKTAVTKAVHAPKETPKAPKKVVEKTKVIETLNPGSAGGVPAKAGSSKQAAPEAEAESDDDEVEVTEVALEFSRIKGFDASLNYISKHPYLGTQVYSDEIMAQAFKAQMDGDETYANNCVHQALILQYCAQLGKDGVGLFFHRIRDPGHPALKIFQNDWKDTYTRIKERCKVLAQERAANASPGVETIQLQVADPGTQIHITGPPEDADPKVHEIFAALPEDFQEAIISGSLDNVNKSLEGMSVQLAEEVVRVCNQVGFLSIEGDIIDTIKGETIADREAEIAAAAAAAAETDKASAVSQDQA</sequence>
<evidence type="ECO:0000256" key="2">
    <source>
        <dbReference type="ARBA" id="ARBA00006222"/>
    </source>
</evidence>
<comment type="caution">
    <text evidence="11">The sequence shown here is derived from an EMBL/GenBank/DDBJ whole genome shotgun (WGS) entry which is preliminary data.</text>
</comment>
<dbReference type="GO" id="GO:0051082">
    <property type="term" value="F:unfolded protein binding"/>
    <property type="evidence" value="ECO:0007669"/>
    <property type="project" value="TreeGrafter"/>
</dbReference>
<keyword evidence="6" id="KW-0175">Coiled coil</keyword>
<evidence type="ECO:0000256" key="7">
    <source>
        <dbReference type="SAM" id="MobiDB-lite"/>
    </source>
</evidence>
<dbReference type="SMART" id="SM01071">
    <property type="entry name" value="CDC37_N"/>
    <property type="match status" value="1"/>
</dbReference>
<dbReference type="SUPFAM" id="SSF101391">
    <property type="entry name" value="Hsp90 co-chaperone CDC37"/>
    <property type="match status" value="1"/>
</dbReference>
<gene>
    <name evidence="11" type="primary">CDC37</name>
    <name evidence="11" type="ORF">BG011_004356</name>
</gene>
<keyword evidence="3" id="KW-0963">Cytoplasm</keyword>
<evidence type="ECO:0000313" key="12">
    <source>
        <dbReference type="Proteomes" id="UP000726737"/>
    </source>
</evidence>
<dbReference type="Gene3D" id="1.20.58.610">
    <property type="entry name" value="Cdc37, Hsp90 binding domain"/>
    <property type="match status" value="1"/>
</dbReference>
<comment type="subcellular location">
    <subcellularLocation>
        <location evidence="1">Cytoplasm</location>
    </subcellularLocation>
</comment>
<dbReference type="InterPro" id="IPR004918">
    <property type="entry name" value="Cdc37"/>
</dbReference>
<dbReference type="GO" id="GO:0051087">
    <property type="term" value="F:protein-folding chaperone binding"/>
    <property type="evidence" value="ECO:0007669"/>
    <property type="project" value="TreeGrafter"/>
</dbReference>
<feature type="domain" description="Cdc37 Hsp90 binding" evidence="9">
    <location>
        <begin position="122"/>
        <end position="292"/>
    </location>
</feature>
<evidence type="ECO:0000256" key="6">
    <source>
        <dbReference type="SAM" id="Coils"/>
    </source>
</evidence>
<dbReference type="PANTHER" id="PTHR12800">
    <property type="entry name" value="CDC37-RELATED"/>
    <property type="match status" value="1"/>
</dbReference>
<dbReference type="OrthoDB" id="440202at2759"/>
<accession>A0A9P6PYR1</accession>
<dbReference type="GO" id="GO:0005737">
    <property type="term" value="C:cytoplasm"/>
    <property type="evidence" value="ECO:0007669"/>
    <property type="project" value="UniProtKB-SubCell"/>
</dbReference>
<dbReference type="InterPro" id="IPR013873">
    <property type="entry name" value="Cdc37_C"/>
</dbReference>
<evidence type="ECO:0000256" key="5">
    <source>
        <dbReference type="ARBA" id="ARBA00031396"/>
    </source>
</evidence>
<name>A0A9P6PYR1_9FUNG</name>
<dbReference type="GO" id="GO:0006457">
    <property type="term" value="P:protein folding"/>
    <property type="evidence" value="ECO:0007669"/>
    <property type="project" value="TreeGrafter"/>
</dbReference>